<proteinExistence type="predicted"/>
<dbReference type="Proteomes" id="UP000034189">
    <property type="component" value="Chromosome"/>
</dbReference>
<protein>
    <recommendedName>
        <fullName evidence="3">Acid sugar phosphatase</fullName>
    </recommendedName>
</protein>
<evidence type="ECO:0008006" key="3">
    <source>
        <dbReference type="Google" id="ProtNLM"/>
    </source>
</evidence>
<dbReference type="RefSeq" id="WP_025696055.1">
    <property type="nucleotide sequence ID" value="NZ_ASQQ01000428.1"/>
</dbReference>
<dbReference type="Gene3D" id="3.40.50.1000">
    <property type="entry name" value="HAD superfamily/HAD-like"/>
    <property type="match status" value="2"/>
</dbReference>
<dbReference type="PANTHER" id="PTHR19288:SF46">
    <property type="entry name" value="HALOACID DEHALOGENASE-LIKE HYDROLASE DOMAIN-CONTAINING PROTEIN 2"/>
    <property type="match status" value="1"/>
</dbReference>
<dbReference type="PANTHER" id="PTHR19288">
    <property type="entry name" value="4-NITROPHENYLPHOSPHATASE-RELATED"/>
    <property type="match status" value="1"/>
</dbReference>
<dbReference type="SUPFAM" id="SSF56784">
    <property type="entry name" value="HAD-like"/>
    <property type="match status" value="1"/>
</dbReference>
<dbReference type="InterPro" id="IPR006357">
    <property type="entry name" value="HAD-SF_hydro_IIA"/>
</dbReference>
<accession>A0A0F7FD00</accession>
<dbReference type="Pfam" id="PF13242">
    <property type="entry name" value="Hydrolase_like"/>
    <property type="match status" value="1"/>
</dbReference>
<dbReference type="InterPro" id="IPR036412">
    <property type="entry name" value="HAD-like_sf"/>
</dbReference>
<gene>
    <name evidence="1" type="ORF">VK70_21605</name>
</gene>
<dbReference type="AlphaFoldDB" id="A0A0F7FD00"/>
<dbReference type="OrthoDB" id="9810449at2"/>
<dbReference type="PATRIC" id="fig|1333534.5.peg.4741"/>
<dbReference type="GO" id="GO:0016791">
    <property type="term" value="F:phosphatase activity"/>
    <property type="evidence" value="ECO:0007669"/>
    <property type="project" value="TreeGrafter"/>
</dbReference>
<dbReference type="InterPro" id="IPR023214">
    <property type="entry name" value="HAD_sf"/>
</dbReference>
<dbReference type="NCBIfam" id="TIGR01460">
    <property type="entry name" value="HAD-SF-IIA"/>
    <property type="match status" value="1"/>
</dbReference>
<evidence type="ECO:0000313" key="1">
    <source>
        <dbReference type="EMBL" id="AKG36787.1"/>
    </source>
</evidence>
<dbReference type="GO" id="GO:0005737">
    <property type="term" value="C:cytoplasm"/>
    <property type="evidence" value="ECO:0007669"/>
    <property type="project" value="TreeGrafter"/>
</dbReference>
<reference evidence="1 2" key="2">
    <citation type="journal article" date="2016" name="Genome Announc.">
        <title>Genome Sequence of a Gram-Positive Diazotroph, Paenibacillus durus Type Strain ATCC 35681.</title>
        <authorList>
            <person name="Halim M.A."/>
            <person name="Rahman A.Y."/>
            <person name="Sim K.S."/>
            <person name="Yam H.C."/>
            <person name="Rahim A.A."/>
            <person name="Ghazali A.H."/>
            <person name="Najimudin N."/>
        </authorList>
    </citation>
    <scope>NUCLEOTIDE SEQUENCE [LARGE SCALE GENOMIC DNA]</scope>
    <source>
        <strain evidence="1 2">ATCC 35681</strain>
    </source>
</reference>
<dbReference type="EMBL" id="CP011114">
    <property type="protein sequence ID" value="AKG36787.1"/>
    <property type="molecule type" value="Genomic_DNA"/>
</dbReference>
<organism evidence="1 2">
    <name type="scientific">Paenibacillus durus ATCC 35681</name>
    <dbReference type="NCBI Taxonomy" id="1333534"/>
    <lineage>
        <taxon>Bacteria</taxon>
        <taxon>Bacillati</taxon>
        <taxon>Bacillota</taxon>
        <taxon>Bacilli</taxon>
        <taxon>Bacillales</taxon>
        <taxon>Paenibacillaceae</taxon>
        <taxon>Paenibacillus</taxon>
    </lineage>
</organism>
<name>A0A0F7FD00_PAEDU</name>
<dbReference type="Pfam" id="PF13344">
    <property type="entry name" value="Hydrolase_6"/>
    <property type="match status" value="1"/>
</dbReference>
<sequence>MGNTAMNSMRAFLFDLDGCIYYGDTPAAGAKELLELLKHEGKRCFFVTNNSTQTAKEIASKMSRIGIPAEPDEIITVTDNAGHYLKEKFGSSVKVKVAGSEALQGSVLGAGHELIPIDDPIRADVILVGRDVTFDYDKLQKIVNDIHCGAKVIGANCDSHHVGTGGVIVPETGSLTAAIETVIGLKIEHIGKPSPYLFECVLNRYGLDPDHCVMVGDNFMTDMAGGVQAGLRTVWINEHNPYLRDNMLGIIPDYIVKNMEQLLNIYTT</sequence>
<evidence type="ECO:0000313" key="2">
    <source>
        <dbReference type="Proteomes" id="UP000034189"/>
    </source>
</evidence>
<dbReference type="HOGENOM" id="CLU_043473_1_2_9"/>
<reference evidence="1 2" key="1">
    <citation type="submission" date="2015-03" db="EMBL/GenBank/DDBJ databases">
        <authorList>
            <person name="Abdul Halim M."/>
        </authorList>
    </citation>
    <scope>NUCLEOTIDE SEQUENCE [LARGE SCALE GENOMIC DNA]</scope>
    <source>
        <strain evidence="1 2">ATCC 35681</strain>
    </source>
</reference>